<dbReference type="PANTHER" id="PTHR23515">
    <property type="entry name" value="HIGH-AFFINITY NITRATE TRANSPORTER 2.3"/>
    <property type="match status" value="1"/>
</dbReference>
<dbReference type="NCBIfam" id="TIGR00886">
    <property type="entry name" value="2A0108"/>
    <property type="match status" value="1"/>
</dbReference>
<keyword evidence="12" id="KW-1185">Reference proteome</keyword>
<organism evidence="11 12">
    <name type="scientific">Adhaeribacter swui</name>
    <dbReference type="NCBI Taxonomy" id="2086471"/>
    <lineage>
        <taxon>Bacteria</taxon>
        <taxon>Pseudomonadati</taxon>
        <taxon>Bacteroidota</taxon>
        <taxon>Cytophagia</taxon>
        <taxon>Cytophagales</taxon>
        <taxon>Hymenobacteraceae</taxon>
        <taxon>Adhaeribacter</taxon>
    </lineage>
</organism>
<accession>A0A7G7G8C5</accession>
<feature type="transmembrane region" description="Helical" evidence="8">
    <location>
        <begin position="373"/>
        <end position="394"/>
    </location>
</feature>
<protein>
    <recommendedName>
        <fullName evidence="8">Nitrate/nitrite transporter</fullName>
    </recommendedName>
</protein>
<evidence type="ECO:0000256" key="5">
    <source>
        <dbReference type="ARBA" id="ARBA00022989"/>
    </source>
</evidence>
<feature type="compositionally biased region" description="Polar residues" evidence="9">
    <location>
        <begin position="437"/>
        <end position="451"/>
    </location>
</feature>
<evidence type="ECO:0000256" key="8">
    <source>
        <dbReference type="RuleBase" id="RU366033"/>
    </source>
</evidence>
<dbReference type="InterPro" id="IPR020846">
    <property type="entry name" value="MFS_dom"/>
</dbReference>
<evidence type="ECO:0000256" key="6">
    <source>
        <dbReference type="ARBA" id="ARBA00023063"/>
    </source>
</evidence>
<gene>
    <name evidence="11" type="ORF">HUW51_12010</name>
</gene>
<feature type="domain" description="Major facilitator superfamily (MFS) profile" evidence="10">
    <location>
        <begin position="27"/>
        <end position="428"/>
    </location>
</feature>
<feature type="transmembrane region" description="Helical" evidence="8">
    <location>
        <begin position="341"/>
        <end position="366"/>
    </location>
</feature>
<dbReference type="KEGG" id="aswu:HUW51_12010"/>
<dbReference type="RefSeq" id="WP_185274261.1">
    <property type="nucleotide sequence ID" value="NZ_CP055156.1"/>
</dbReference>
<dbReference type="GO" id="GO:0042128">
    <property type="term" value="P:nitrate assimilation"/>
    <property type="evidence" value="ECO:0007669"/>
    <property type="project" value="UniProtKB-UniRule"/>
</dbReference>
<keyword evidence="8" id="KW-1003">Cell membrane</keyword>
<dbReference type="CDD" id="cd17341">
    <property type="entry name" value="MFS_NRT2_like"/>
    <property type="match status" value="1"/>
</dbReference>
<evidence type="ECO:0000259" key="10">
    <source>
        <dbReference type="PROSITE" id="PS50850"/>
    </source>
</evidence>
<evidence type="ECO:0000313" key="12">
    <source>
        <dbReference type="Proteomes" id="UP000515237"/>
    </source>
</evidence>
<feature type="region of interest" description="Disordered" evidence="9">
    <location>
        <begin position="437"/>
        <end position="457"/>
    </location>
</feature>
<reference evidence="11 12" key="1">
    <citation type="journal article" date="2018" name="Int. J. Syst. Evol. Microbiol.">
        <title>Adhaeribacter swui sp. nov., isolated from wet mud.</title>
        <authorList>
            <person name="Kim D.U."/>
            <person name="Kim K.W."/>
            <person name="Kang M.S."/>
            <person name="Kim J.Y."/>
            <person name="Jang J.H."/>
            <person name="Kim M.K."/>
        </authorList>
    </citation>
    <scope>NUCLEOTIDE SEQUENCE [LARGE SCALE GENOMIC DNA]</scope>
    <source>
        <strain evidence="11 12">KCTC 52873</strain>
    </source>
</reference>
<dbReference type="InterPro" id="IPR036259">
    <property type="entry name" value="MFS_trans_sf"/>
</dbReference>
<proteinExistence type="inferred from homology"/>
<dbReference type="InterPro" id="IPR004737">
    <property type="entry name" value="NO3_transporter_NarK/NarU-like"/>
</dbReference>
<evidence type="ECO:0000256" key="9">
    <source>
        <dbReference type="SAM" id="MobiDB-lite"/>
    </source>
</evidence>
<feature type="transmembrane region" description="Helical" evidence="8">
    <location>
        <begin position="247"/>
        <end position="273"/>
    </location>
</feature>
<feature type="transmembrane region" description="Helical" evidence="8">
    <location>
        <begin position="30"/>
        <end position="51"/>
    </location>
</feature>
<dbReference type="EMBL" id="CP055156">
    <property type="protein sequence ID" value="QNF33409.1"/>
    <property type="molecule type" value="Genomic_DNA"/>
</dbReference>
<feature type="transmembrane region" description="Helical" evidence="8">
    <location>
        <begin position="317"/>
        <end position="335"/>
    </location>
</feature>
<feature type="transmembrane region" description="Helical" evidence="8">
    <location>
        <begin position="92"/>
        <end position="111"/>
    </location>
</feature>
<feature type="transmembrane region" description="Helical" evidence="8">
    <location>
        <begin position="63"/>
        <end position="85"/>
    </location>
</feature>
<comment type="subcellular location">
    <subcellularLocation>
        <location evidence="8">Cell membrane</location>
        <topology evidence="8">Multi-pass membrane protein</topology>
    </subcellularLocation>
    <subcellularLocation>
        <location evidence="1">Membrane</location>
        <topology evidence="1">Multi-pass membrane protein</topology>
    </subcellularLocation>
</comment>
<dbReference type="SUPFAM" id="SSF103473">
    <property type="entry name" value="MFS general substrate transporter"/>
    <property type="match status" value="1"/>
</dbReference>
<dbReference type="AlphaFoldDB" id="A0A7G7G8C5"/>
<dbReference type="FunFam" id="1.20.1250.20:FF:000053">
    <property type="entry name" value="Nitrate transporter 2.1"/>
    <property type="match status" value="1"/>
</dbReference>
<feature type="transmembrane region" description="Helical" evidence="8">
    <location>
        <begin position="285"/>
        <end position="305"/>
    </location>
</feature>
<dbReference type="InterPro" id="IPR011701">
    <property type="entry name" value="MFS"/>
</dbReference>
<keyword evidence="6 8" id="KW-0534">Nitrate assimilation</keyword>
<feature type="transmembrane region" description="Helical" evidence="8">
    <location>
        <begin position="406"/>
        <end position="426"/>
    </location>
</feature>
<name>A0A7G7G8C5_9BACT</name>
<dbReference type="GO" id="GO:0005886">
    <property type="term" value="C:plasma membrane"/>
    <property type="evidence" value="ECO:0007669"/>
    <property type="project" value="UniProtKB-SubCell"/>
</dbReference>
<dbReference type="Gene3D" id="1.20.1250.20">
    <property type="entry name" value="MFS general substrate transporter like domains"/>
    <property type="match status" value="2"/>
</dbReference>
<dbReference type="GO" id="GO:0015112">
    <property type="term" value="F:nitrate transmembrane transporter activity"/>
    <property type="evidence" value="ECO:0007669"/>
    <property type="project" value="UniProtKB-UniRule"/>
</dbReference>
<evidence type="ECO:0000256" key="2">
    <source>
        <dbReference type="ARBA" id="ARBA00008432"/>
    </source>
</evidence>
<keyword evidence="3 8" id="KW-0813">Transport</keyword>
<dbReference type="GO" id="GO:0015113">
    <property type="term" value="F:nitrite transmembrane transporter activity"/>
    <property type="evidence" value="ECO:0007669"/>
    <property type="project" value="InterPro"/>
</dbReference>
<sequence length="457" mass="49572">MTLLSSPTVGKATKIKIFSFAGPHMRTFHITWFAFFLCFVAWFGVAPLMPVIREEFHLTKAQIGNIIISSVGITIFARLFIGWLCDRIGPRITYSIILILGSLPVMFIGLSNSYESFLLFRLAIGVIGASFVVTQFHTSLMFAPNVVGTANATTAGWGNMGGGATQIIMPLIFAGFIGLGYVDTAAWRYAMVVPGVLLFLMGIAYYKFTQDTPEGNIADLKKNDPAYRMKAAESKGAFWKACKDIRVWMLFLIYGACFGIEITIDNIAAIYYFDKFKLNLETAGLIAGLFGMMNIFARTLGGYFGDKAGIRYGLKGRVLFLAFALFMEGVALILFSQMTVLPIAIAAMLFFSLFVKMSEGATFSVVPFINKKAIGSVSGIVGAGGNVGAVLAGFLLKDESLTYSDALFIIGCTVMAVSFASFLVRFTKAHEAEAQQEMNESLGTVPTSSETPVPAIA</sequence>
<keyword evidence="7 8" id="KW-0472">Membrane</keyword>
<feature type="transmembrane region" description="Helical" evidence="8">
    <location>
        <begin position="157"/>
        <end position="181"/>
    </location>
</feature>
<dbReference type="Pfam" id="PF07690">
    <property type="entry name" value="MFS_1"/>
    <property type="match status" value="1"/>
</dbReference>
<keyword evidence="4 8" id="KW-0812">Transmembrane</keyword>
<keyword evidence="5 8" id="KW-1133">Transmembrane helix</keyword>
<feature type="transmembrane region" description="Helical" evidence="8">
    <location>
        <begin position="117"/>
        <end position="136"/>
    </location>
</feature>
<comment type="similarity">
    <text evidence="2 8">Belongs to the major facilitator superfamily. Nitrate/nitrite porter (TC 2.A.1.8) family.</text>
</comment>
<evidence type="ECO:0000313" key="11">
    <source>
        <dbReference type="EMBL" id="QNF33409.1"/>
    </source>
</evidence>
<evidence type="ECO:0000256" key="7">
    <source>
        <dbReference type="ARBA" id="ARBA00023136"/>
    </source>
</evidence>
<evidence type="ECO:0000256" key="4">
    <source>
        <dbReference type="ARBA" id="ARBA00022692"/>
    </source>
</evidence>
<evidence type="ECO:0000256" key="3">
    <source>
        <dbReference type="ARBA" id="ARBA00022448"/>
    </source>
</evidence>
<evidence type="ECO:0000256" key="1">
    <source>
        <dbReference type="ARBA" id="ARBA00004141"/>
    </source>
</evidence>
<dbReference type="Proteomes" id="UP000515237">
    <property type="component" value="Chromosome"/>
</dbReference>
<dbReference type="PROSITE" id="PS50850">
    <property type="entry name" value="MFS"/>
    <property type="match status" value="1"/>
</dbReference>
<dbReference type="InterPro" id="IPR044772">
    <property type="entry name" value="NO3_transporter"/>
</dbReference>